<dbReference type="PANTHER" id="PTHR24279:SF3">
    <property type="entry name" value="CHOLESTEROL SIDE-CHAIN CLEAVAGE ENZYME, MITOCHONDRIAL"/>
    <property type="match status" value="1"/>
</dbReference>
<evidence type="ECO:0000313" key="27">
    <source>
        <dbReference type="EMBL" id="ESO98729.1"/>
    </source>
</evidence>
<keyword evidence="16" id="KW-0496">Mitochondrion</keyword>
<dbReference type="Proteomes" id="UP000030746">
    <property type="component" value="Unassembled WGS sequence"/>
</dbReference>
<keyword evidence="17" id="KW-0472">Membrane</keyword>
<comment type="similarity">
    <text evidence="4 26">Belongs to the cytochrome P450 family.</text>
</comment>
<keyword evidence="14 26" id="KW-0503">Monooxygenase</keyword>
<dbReference type="OrthoDB" id="3945418at2759"/>
<dbReference type="PRINTS" id="PR00385">
    <property type="entry name" value="P450"/>
</dbReference>
<evidence type="ECO:0000256" key="15">
    <source>
        <dbReference type="ARBA" id="ARBA00023098"/>
    </source>
</evidence>
<name>V4CAA1_LOTGI</name>
<evidence type="ECO:0000256" key="6">
    <source>
        <dbReference type="ARBA" id="ARBA00019844"/>
    </source>
</evidence>
<dbReference type="GO" id="GO:0008203">
    <property type="term" value="P:cholesterol metabolic process"/>
    <property type="evidence" value="ECO:0007669"/>
    <property type="project" value="UniProtKB-KW"/>
</dbReference>
<dbReference type="PANTHER" id="PTHR24279">
    <property type="entry name" value="CYTOCHROME P450"/>
    <property type="match status" value="1"/>
</dbReference>
<dbReference type="PRINTS" id="PR00465">
    <property type="entry name" value="EP450IV"/>
</dbReference>
<comment type="cofactor">
    <cofactor evidence="1 25">
        <name>heme</name>
        <dbReference type="ChEBI" id="CHEBI:30413"/>
    </cofactor>
</comment>
<keyword evidence="13 25" id="KW-0408">Iron</keyword>
<evidence type="ECO:0000256" key="19">
    <source>
        <dbReference type="ARBA" id="ARBA00023221"/>
    </source>
</evidence>
<dbReference type="InterPro" id="IPR036396">
    <property type="entry name" value="Cyt_P450_sf"/>
</dbReference>
<keyword evidence="20" id="KW-0755">Steroidogenesis</keyword>
<dbReference type="GO" id="GO:0006704">
    <property type="term" value="P:glucocorticoid biosynthetic process"/>
    <property type="evidence" value="ECO:0007669"/>
    <property type="project" value="TreeGrafter"/>
</dbReference>
<keyword evidence="9 25" id="KW-0479">Metal-binding</keyword>
<dbReference type="GO" id="GO:0006700">
    <property type="term" value="P:C21-steroid hormone biosynthetic process"/>
    <property type="evidence" value="ECO:0007669"/>
    <property type="project" value="TreeGrafter"/>
</dbReference>
<dbReference type="GO" id="GO:0034650">
    <property type="term" value="P:cortisol metabolic process"/>
    <property type="evidence" value="ECO:0007669"/>
    <property type="project" value="TreeGrafter"/>
</dbReference>
<evidence type="ECO:0000256" key="8">
    <source>
        <dbReference type="ARBA" id="ARBA00022617"/>
    </source>
</evidence>
<evidence type="ECO:0000256" key="7">
    <source>
        <dbReference type="ARBA" id="ARBA00022548"/>
    </source>
</evidence>
<keyword evidence="8 25" id="KW-0349">Heme</keyword>
<protein>
    <recommendedName>
        <fullName evidence="6">Cholesterol side-chain cleavage enzyme, mitochondrial</fullName>
        <ecNumber evidence="5">1.14.15.6</ecNumber>
    </recommendedName>
    <alternativeName>
        <fullName evidence="21">CYPXIA1</fullName>
    </alternativeName>
    <alternativeName>
        <fullName evidence="23">Cholesterol desmolase</fullName>
    </alternativeName>
    <alternativeName>
        <fullName evidence="22">Cytochrome P450 11A1</fullName>
    </alternativeName>
    <alternativeName>
        <fullName evidence="24">Cytochrome P450(scc)</fullName>
    </alternativeName>
</protein>
<dbReference type="STRING" id="225164.V4CAA1"/>
<feature type="binding site" description="axial binding residue" evidence="25">
    <location>
        <position position="269"/>
    </location>
    <ligand>
        <name>heme</name>
        <dbReference type="ChEBI" id="CHEBI:30413"/>
    </ligand>
    <ligandPart>
        <name>Fe</name>
        <dbReference type="ChEBI" id="CHEBI:18248"/>
    </ligandPart>
</feature>
<evidence type="ECO:0000256" key="13">
    <source>
        <dbReference type="ARBA" id="ARBA00023004"/>
    </source>
</evidence>
<evidence type="ECO:0000256" key="12">
    <source>
        <dbReference type="ARBA" id="ARBA00023002"/>
    </source>
</evidence>
<dbReference type="Gene3D" id="1.10.630.10">
    <property type="entry name" value="Cytochrome P450"/>
    <property type="match status" value="1"/>
</dbReference>
<comment type="subcellular location">
    <subcellularLocation>
        <location evidence="2">Mitochondrion inner membrane</location>
        <topology evidence="2">Peripheral membrane protein</topology>
    </subcellularLocation>
</comment>
<organism evidence="27 28">
    <name type="scientific">Lottia gigantea</name>
    <name type="common">Giant owl limpet</name>
    <dbReference type="NCBI Taxonomy" id="225164"/>
    <lineage>
        <taxon>Eukaryota</taxon>
        <taxon>Metazoa</taxon>
        <taxon>Spiralia</taxon>
        <taxon>Lophotrochozoa</taxon>
        <taxon>Mollusca</taxon>
        <taxon>Gastropoda</taxon>
        <taxon>Patellogastropoda</taxon>
        <taxon>Lottioidea</taxon>
        <taxon>Lottiidae</taxon>
        <taxon>Lottia</taxon>
    </lineage>
</organism>
<dbReference type="EMBL" id="KB201205">
    <property type="protein sequence ID" value="ESO98729.1"/>
    <property type="molecule type" value="Genomic_DNA"/>
</dbReference>
<evidence type="ECO:0000256" key="23">
    <source>
        <dbReference type="ARBA" id="ARBA00033274"/>
    </source>
</evidence>
<dbReference type="Pfam" id="PF00067">
    <property type="entry name" value="p450"/>
    <property type="match status" value="1"/>
</dbReference>
<evidence type="ECO:0000256" key="24">
    <source>
        <dbReference type="ARBA" id="ARBA00033394"/>
    </source>
</evidence>
<evidence type="ECO:0000256" key="21">
    <source>
        <dbReference type="ARBA" id="ARBA00030343"/>
    </source>
</evidence>
<keyword evidence="19" id="KW-0753">Steroid metabolism</keyword>
<keyword evidence="11" id="KW-0809">Transit peptide</keyword>
<keyword evidence="15" id="KW-0443">Lipid metabolism</keyword>
<dbReference type="InterPro" id="IPR050479">
    <property type="entry name" value="CYP11_CYP27_families"/>
</dbReference>
<dbReference type="OMA" id="HRSAQEH"/>
<dbReference type="HOGENOM" id="CLU_866801_0_0_1"/>
<keyword evidence="18" id="KW-1207">Sterol metabolism</keyword>
<dbReference type="InterPro" id="IPR001128">
    <property type="entry name" value="Cyt_P450"/>
</dbReference>
<dbReference type="InterPro" id="IPR002403">
    <property type="entry name" value="Cyt_P450_E_grp-IV"/>
</dbReference>
<dbReference type="GO" id="GO:0071375">
    <property type="term" value="P:cellular response to peptide hormone stimulus"/>
    <property type="evidence" value="ECO:0007669"/>
    <property type="project" value="TreeGrafter"/>
</dbReference>
<evidence type="ECO:0000256" key="10">
    <source>
        <dbReference type="ARBA" id="ARBA00022792"/>
    </source>
</evidence>
<evidence type="ECO:0000256" key="22">
    <source>
        <dbReference type="ARBA" id="ARBA00032666"/>
    </source>
</evidence>
<dbReference type="AlphaFoldDB" id="V4CAA1"/>
<dbReference type="KEGG" id="lgi:LOTGIDRAFT_158678"/>
<dbReference type="GO" id="GO:0005743">
    <property type="term" value="C:mitochondrial inner membrane"/>
    <property type="evidence" value="ECO:0007669"/>
    <property type="project" value="UniProtKB-SubCell"/>
</dbReference>
<dbReference type="EC" id="1.14.15.6" evidence="5"/>
<dbReference type="SUPFAM" id="SSF48264">
    <property type="entry name" value="Cytochrome P450"/>
    <property type="match status" value="1"/>
</dbReference>
<dbReference type="RefSeq" id="XP_009050371.1">
    <property type="nucleotide sequence ID" value="XM_009052123.1"/>
</dbReference>
<evidence type="ECO:0000256" key="18">
    <source>
        <dbReference type="ARBA" id="ARBA00023166"/>
    </source>
</evidence>
<evidence type="ECO:0000256" key="20">
    <source>
        <dbReference type="ARBA" id="ARBA00023250"/>
    </source>
</evidence>
<sequence>MARVLMGYEDKRHEDETVNDFTSIIETARENFKDAKILLSTPKCLWSLTKAWPRHSGRWDKLLSITGRYINKYTKDASLEYENDDTCVLSELLKSGELTGPEAHINITDLILASIDTELALLEYLIILAFVARQFQTSSTILWCVYELSRSKEIQDKLFQEIDEFLNINKDLSFAGLQNLPYLRGIIRESQRLHPVGFFMSRMIQEPSTIRGYHIQKGSHVAGSMYVMGRDPDMFPEPETFHPERWFGDNPDLETFINNVPFGFGRRMCIGRRVADLVISCFIFNLERYYTISQITDRVIEPTFRLLMVPGEPIQIRLQSR</sequence>
<evidence type="ECO:0000256" key="11">
    <source>
        <dbReference type="ARBA" id="ARBA00022946"/>
    </source>
</evidence>
<dbReference type="GO" id="GO:0005506">
    <property type="term" value="F:iron ion binding"/>
    <property type="evidence" value="ECO:0007669"/>
    <property type="project" value="InterPro"/>
</dbReference>
<proteinExistence type="inferred from homology"/>
<evidence type="ECO:0000256" key="3">
    <source>
        <dbReference type="ARBA" id="ARBA00005108"/>
    </source>
</evidence>
<gene>
    <name evidence="27" type="ORF">LOTGIDRAFT_158678</name>
</gene>
<keyword evidence="28" id="KW-1185">Reference proteome</keyword>
<evidence type="ECO:0000313" key="28">
    <source>
        <dbReference type="Proteomes" id="UP000030746"/>
    </source>
</evidence>
<comment type="pathway">
    <text evidence="3">Lipid metabolism; C21-steroid hormone metabolism.</text>
</comment>
<evidence type="ECO:0000256" key="2">
    <source>
        <dbReference type="ARBA" id="ARBA00004637"/>
    </source>
</evidence>
<reference evidence="27 28" key="1">
    <citation type="journal article" date="2013" name="Nature">
        <title>Insights into bilaterian evolution from three spiralian genomes.</title>
        <authorList>
            <person name="Simakov O."/>
            <person name="Marletaz F."/>
            <person name="Cho S.J."/>
            <person name="Edsinger-Gonzales E."/>
            <person name="Havlak P."/>
            <person name="Hellsten U."/>
            <person name="Kuo D.H."/>
            <person name="Larsson T."/>
            <person name="Lv J."/>
            <person name="Arendt D."/>
            <person name="Savage R."/>
            <person name="Osoegawa K."/>
            <person name="de Jong P."/>
            <person name="Grimwood J."/>
            <person name="Chapman J.A."/>
            <person name="Shapiro H."/>
            <person name="Aerts A."/>
            <person name="Otillar R.P."/>
            <person name="Terry A.Y."/>
            <person name="Boore J.L."/>
            <person name="Grigoriev I.V."/>
            <person name="Lindberg D.R."/>
            <person name="Seaver E.C."/>
            <person name="Weisblat D.A."/>
            <person name="Putnam N.H."/>
            <person name="Rokhsar D.S."/>
        </authorList>
    </citation>
    <scope>NUCLEOTIDE SEQUENCE [LARGE SCALE GENOMIC DNA]</scope>
</reference>
<evidence type="ECO:0000256" key="16">
    <source>
        <dbReference type="ARBA" id="ARBA00023128"/>
    </source>
</evidence>
<evidence type="ECO:0000256" key="26">
    <source>
        <dbReference type="RuleBase" id="RU000461"/>
    </source>
</evidence>
<evidence type="ECO:0000256" key="14">
    <source>
        <dbReference type="ARBA" id="ARBA00023033"/>
    </source>
</evidence>
<keyword evidence="7" id="KW-0153">Cholesterol metabolism</keyword>
<dbReference type="PROSITE" id="PS00086">
    <property type="entry name" value="CYTOCHROME_P450"/>
    <property type="match status" value="1"/>
</dbReference>
<dbReference type="InterPro" id="IPR017972">
    <property type="entry name" value="Cyt_P450_CS"/>
</dbReference>
<dbReference type="GeneID" id="20237830"/>
<dbReference type="GO" id="GO:0020037">
    <property type="term" value="F:heme binding"/>
    <property type="evidence" value="ECO:0007669"/>
    <property type="project" value="InterPro"/>
</dbReference>
<keyword evidence="12 26" id="KW-0560">Oxidoreductase</keyword>
<evidence type="ECO:0000256" key="9">
    <source>
        <dbReference type="ARBA" id="ARBA00022723"/>
    </source>
</evidence>
<accession>V4CAA1</accession>
<dbReference type="CTD" id="20237830"/>
<evidence type="ECO:0000256" key="25">
    <source>
        <dbReference type="PIRSR" id="PIRSR602403-1"/>
    </source>
</evidence>
<evidence type="ECO:0000256" key="17">
    <source>
        <dbReference type="ARBA" id="ARBA00023136"/>
    </source>
</evidence>
<evidence type="ECO:0000256" key="4">
    <source>
        <dbReference type="ARBA" id="ARBA00010617"/>
    </source>
</evidence>
<keyword evidence="10" id="KW-0999">Mitochondrion inner membrane</keyword>
<dbReference type="GO" id="GO:0008386">
    <property type="term" value="F:cholesterol monooxygenase (side-chain-cleaving) activity"/>
    <property type="evidence" value="ECO:0007669"/>
    <property type="project" value="UniProtKB-EC"/>
</dbReference>
<evidence type="ECO:0000256" key="1">
    <source>
        <dbReference type="ARBA" id="ARBA00001971"/>
    </source>
</evidence>
<evidence type="ECO:0000256" key="5">
    <source>
        <dbReference type="ARBA" id="ARBA00012764"/>
    </source>
</evidence>